<comment type="caution">
    <text evidence="1">The sequence shown here is derived from an EMBL/GenBank/DDBJ whole genome shotgun (WGS) entry which is preliminary data.</text>
</comment>
<proteinExistence type="predicted"/>
<reference evidence="1 2" key="1">
    <citation type="journal article" date="2018" name="Front. Plant Sci.">
        <title>Red Clover (Trifolium pratense) and Zigzag Clover (T. medium) - A Picture of Genomic Similarities and Differences.</title>
        <authorList>
            <person name="Dluhosova J."/>
            <person name="Istvanek J."/>
            <person name="Nedelnik J."/>
            <person name="Repkova J."/>
        </authorList>
    </citation>
    <scope>NUCLEOTIDE SEQUENCE [LARGE SCALE GENOMIC DNA]</scope>
    <source>
        <strain evidence="2">cv. 10/8</strain>
        <tissue evidence="1">Leaf</tissue>
    </source>
</reference>
<evidence type="ECO:0000313" key="2">
    <source>
        <dbReference type="Proteomes" id="UP000265520"/>
    </source>
</evidence>
<evidence type="ECO:0000313" key="1">
    <source>
        <dbReference type="EMBL" id="MCI04335.1"/>
    </source>
</evidence>
<keyword evidence="2" id="KW-1185">Reference proteome</keyword>
<accession>A0A392P0K9</accession>
<dbReference type="AlphaFoldDB" id="A0A392P0K9"/>
<name>A0A392P0K9_9FABA</name>
<organism evidence="1 2">
    <name type="scientific">Trifolium medium</name>
    <dbReference type="NCBI Taxonomy" id="97028"/>
    <lineage>
        <taxon>Eukaryota</taxon>
        <taxon>Viridiplantae</taxon>
        <taxon>Streptophyta</taxon>
        <taxon>Embryophyta</taxon>
        <taxon>Tracheophyta</taxon>
        <taxon>Spermatophyta</taxon>
        <taxon>Magnoliopsida</taxon>
        <taxon>eudicotyledons</taxon>
        <taxon>Gunneridae</taxon>
        <taxon>Pentapetalae</taxon>
        <taxon>rosids</taxon>
        <taxon>fabids</taxon>
        <taxon>Fabales</taxon>
        <taxon>Fabaceae</taxon>
        <taxon>Papilionoideae</taxon>
        <taxon>50 kb inversion clade</taxon>
        <taxon>NPAAA clade</taxon>
        <taxon>Hologalegina</taxon>
        <taxon>IRL clade</taxon>
        <taxon>Trifolieae</taxon>
        <taxon>Trifolium</taxon>
    </lineage>
</organism>
<sequence length="95" mass="11437">RLKDSFGNYLKGCMHQIVDMNGSYDDFIQIAIVMDDIGVKFGEGWRRCYRKCKFIIGDVIRFECKDLEESDVIYVAKVRRVYDNEWRRQFMCYNL</sequence>
<dbReference type="EMBL" id="LXQA010055057">
    <property type="protein sequence ID" value="MCI04335.1"/>
    <property type="molecule type" value="Genomic_DNA"/>
</dbReference>
<protein>
    <submittedName>
        <fullName evidence="1">Uncharacterized protein</fullName>
    </submittedName>
</protein>
<feature type="non-terminal residue" evidence="1">
    <location>
        <position position="1"/>
    </location>
</feature>
<dbReference type="Proteomes" id="UP000265520">
    <property type="component" value="Unassembled WGS sequence"/>
</dbReference>